<proteinExistence type="predicted"/>
<evidence type="ECO:0000256" key="1">
    <source>
        <dbReference type="SAM" id="MobiDB-lite"/>
    </source>
</evidence>
<organism evidence="2 3">
    <name type="scientific">Cirrhinus molitorella</name>
    <name type="common">mud carp</name>
    <dbReference type="NCBI Taxonomy" id="172907"/>
    <lineage>
        <taxon>Eukaryota</taxon>
        <taxon>Metazoa</taxon>
        <taxon>Chordata</taxon>
        <taxon>Craniata</taxon>
        <taxon>Vertebrata</taxon>
        <taxon>Euteleostomi</taxon>
        <taxon>Actinopterygii</taxon>
        <taxon>Neopterygii</taxon>
        <taxon>Teleostei</taxon>
        <taxon>Ostariophysi</taxon>
        <taxon>Cypriniformes</taxon>
        <taxon>Cyprinidae</taxon>
        <taxon>Labeoninae</taxon>
        <taxon>Labeonini</taxon>
        <taxon>Cirrhinus</taxon>
    </lineage>
</organism>
<feature type="compositionally biased region" description="Low complexity" evidence="1">
    <location>
        <begin position="75"/>
        <end position="84"/>
    </location>
</feature>
<keyword evidence="3" id="KW-1185">Reference proteome</keyword>
<reference evidence="2" key="1">
    <citation type="submission" date="2023-08" db="EMBL/GenBank/DDBJ databases">
        <title>Chromosome-level Genome Assembly of mud carp (Cirrhinus molitorella).</title>
        <authorList>
            <person name="Liu H."/>
        </authorList>
    </citation>
    <scope>NUCLEOTIDE SEQUENCE</scope>
    <source>
        <strain evidence="2">Prfri</strain>
        <tissue evidence="2">Muscle</tissue>
    </source>
</reference>
<dbReference type="AlphaFoldDB" id="A0AA88P780"/>
<evidence type="ECO:0000313" key="3">
    <source>
        <dbReference type="Proteomes" id="UP001187343"/>
    </source>
</evidence>
<dbReference type="Proteomes" id="UP001187343">
    <property type="component" value="Unassembled WGS sequence"/>
</dbReference>
<feature type="region of interest" description="Disordered" evidence="1">
    <location>
        <begin position="75"/>
        <end position="96"/>
    </location>
</feature>
<sequence>MMMSAGCQDDTFQSHQHQCNADNRIFAVIYGPVNKLALHLKTDETNLFTTEETHVHLEWPEGLQTLPPSSLSLHLSPGLDSLSPAQASTHAGPRSV</sequence>
<comment type="caution">
    <text evidence="2">The sequence shown here is derived from an EMBL/GenBank/DDBJ whole genome shotgun (WGS) entry which is preliminary data.</text>
</comment>
<gene>
    <name evidence="2" type="ORF">Q8A67_022173</name>
</gene>
<name>A0AA88P780_9TELE</name>
<evidence type="ECO:0000313" key="2">
    <source>
        <dbReference type="EMBL" id="KAK2872276.1"/>
    </source>
</evidence>
<protein>
    <submittedName>
        <fullName evidence="2">Uncharacterized protein</fullName>
    </submittedName>
</protein>
<accession>A0AA88P780</accession>
<dbReference type="EMBL" id="JAUYZG010000022">
    <property type="protein sequence ID" value="KAK2872276.1"/>
    <property type="molecule type" value="Genomic_DNA"/>
</dbReference>